<feature type="domain" description="Thiamine pyrophosphate enzyme N-terminal TPP-binding" evidence="7">
    <location>
        <begin position="6"/>
        <end position="115"/>
    </location>
</feature>
<dbReference type="SUPFAM" id="SSF52467">
    <property type="entry name" value="DHS-like NAD/FAD-binding domain"/>
    <property type="match status" value="1"/>
</dbReference>
<evidence type="ECO:0000259" key="5">
    <source>
        <dbReference type="Pfam" id="PF00205"/>
    </source>
</evidence>
<evidence type="ECO:0000259" key="6">
    <source>
        <dbReference type="Pfam" id="PF02775"/>
    </source>
</evidence>
<feature type="domain" description="Thiamine pyrophosphate enzyme central" evidence="5">
    <location>
        <begin position="194"/>
        <end position="323"/>
    </location>
</feature>
<dbReference type="CDD" id="cd07035">
    <property type="entry name" value="TPP_PYR_POX_like"/>
    <property type="match status" value="1"/>
</dbReference>
<comment type="cofactor">
    <cofactor evidence="1">
        <name>thiamine diphosphate</name>
        <dbReference type="ChEBI" id="CHEBI:58937"/>
    </cofactor>
</comment>
<dbReference type="InterPro" id="IPR011766">
    <property type="entry name" value="TPP_enzyme_TPP-bd"/>
</dbReference>
<dbReference type="GO" id="GO:0003984">
    <property type="term" value="F:acetolactate synthase activity"/>
    <property type="evidence" value="ECO:0007669"/>
    <property type="project" value="TreeGrafter"/>
</dbReference>
<gene>
    <name evidence="8" type="ORF">A9A59_1389</name>
</gene>
<dbReference type="Pfam" id="PF02776">
    <property type="entry name" value="TPP_enzyme_N"/>
    <property type="match status" value="1"/>
</dbReference>
<dbReference type="FunFam" id="3.40.50.970:FF:000007">
    <property type="entry name" value="Acetolactate synthase"/>
    <property type="match status" value="1"/>
</dbReference>
<dbReference type="Gene3D" id="3.40.50.970">
    <property type="match status" value="2"/>
</dbReference>
<sequence>MGNMIDGGEIIARMIKQEGVSHIFTLSGGHVQNIYEGCLNNDIGIIDTRHEQSAGHAADGYSRITFKPGVAVVTAGPGVTDVVTAVANAYQASSPMVVIGGRSPLRQYDMGSLQDIELLDVMKPITKWAQTVYETRRLPYYMAMAFREAMTGRYGPTFLQVPSDVLFGRVDEDSLEWPRNYRVTGEIMGDPELIKQAAQLIREAEKPMVMAGSGVFWHRAHRELAEFARAADVPVYTNAMGRGTLRQDNPNFFSLSRKPAFAQADVIVILGTPIDFRLKYGRPPAWNPAAKVIQIDIDPRDIGRNRDFTIGIEANIRQALLQLTSEIGKAEHKEWMTYLRGLENQADEQRSYFMNSDAVPIHPLRLCKEIAEFVDDDTIVVGDGGDIVALAASVLPINNPGQWMDPGPFGTLGVGTGFCMAAAVAAPEKKVLMVNGDGTFGLNGFDFDTFVRFKMPIVSVVGNDRCWHQIYVGQKAQYGEGRTPATVLGDNARYDKVVEGLGGHGEFVEHPEQIKAAIERAFASGKPACVNVIMDPEPAGVKGGYEFK</sequence>
<dbReference type="InterPro" id="IPR012001">
    <property type="entry name" value="Thiamin_PyroP_enz_TPP-bd_dom"/>
</dbReference>
<dbReference type="GO" id="GO:0005948">
    <property type="term" value="C:acetolactate synthase complex"/>
    <property type="evidence" value="ECO:0007669"/>
    <property type="project" value="TreeGrafter"/>
</dbReference>
<evidence type="ECO:0000256" key="1">
    <source>
        <dbReference type="ARBA" id="ARBA00001964"/>
    </source>
</evidence>
<keyword evidence="3 4" id="KW-0786">Thiamine pyrophosphate</keyword>
<dbReference type="Gene3D" id="3.40.50.1220">
    <property type="entry name" value="TPP-binding domain"/>
    <property type="match status" value="1"/>
</dbReference>
<dbReference type="GO" id="GO:0000287">
    <property type="term" value="F:magnesium ion binding"/>
    <property type="evidence" value="ECO:0007669"/>
    <property type="project" value="InterPro"/>
</dbReference>
<name>A0A2A9HGT1_TEPT2</name>
<dbReference type="Pfam" id="PF00205">
    <property type="entry name" value="TPP_enzyme_M"/>
    <property type="match status" value="1"/>
</dbReference>
<dbReference type="Proteomes" id="UP000223071">
    <property type="component" value="Unassembled WGS sequence"/>
</dbReference>
<evidence type="ECO:0000313" key="8">
    <source>
        <dbReference type="EMBL" id="PFG74176.1"/>
    </source>
</evidence>
<comment type="similarity">
    <text evidence="2 4">Belongs to the TPP enzyme family.</text>
</comment>
<evidence type="ECO:0000256" key="3">
    <source>
        <dbReference type="ARBA" id="ARBA00023052"/>
    </source>
</evidence>
<organism evidence="8 9">
    <name type="scientific">Tepidiforma thermophila (strain KCTC 52669 / CGMCC 1.13589 / G233)</name>
    <dbReference type="NCBI Taxonomy" id="2761530"/>
    <lineage>
        <taxon>Bacteria</taxon>
        <taxon>Bacillati</taxon>
        <taxon>Chloroflexota</taxon>
        <taxon>Tepidiformia</taxon>
        <taxon>Tepidiformales</taxon>
        <taxon>Tepidiformaceae</taxon>
        <taxon>Tepidiforma</taxon>
    </lineage>
</organism>
<dbReference type="RefSeq" id="WP_278286821.1">
    <property type="nucleotide sequence ID" value="NZ_PDJQ01000001.1"/>
</dbReference>
<dbReference type="InterPro" id="IPR029035">
    <property type="entry name" value="DHS-like_NAD/FAD-binding_dom"/>
</dbReference>
<dbReference type="AlphaFoldDB" id="A0A2A9HGT1"/>
<evidence type="ECO:0000256" key="2">
    <source>
        <dbReference type="ARBA" id="ARBA00007812"/>
    </source>
</evidence>
<dbReference type="GO" id="GO:0030976">
    <property type="term" value="F:thiamine pyrophosphate binding"/>
    <property type="evidence" value="ECO:0007669"/>
    <property type="project" value="InterPro"/>
</dbReference>
<dbReference type="Pfam" id="PF02775">
    <property type="entry name" value="TPP_enzyme_C"/>
    <property type="match status" value="1"/>
</dbReference>
<feature type="domain" description="Thiamine pyrophosphate enzyme TPP-binding" evidence="6">
    <location>
        <begin position="383"/>
        <end position="532"/>
    </location>
</feature>
<proteinExistence type="inferred from homology"/>
<dbReference type="GO" id="GO:0050660">
    <property type="term" value="F:flavin adenine dinucleotide binding"/>
    <property type="evidence" value="ECO:0007669"/>
    <property type="project" value="TreeGrafter"/>
</dbReference>
<keyword evidence="9" id="KW-1185">Reference proteome</keyword>
<dbReference type="PANTHER" id="PTHR18968:SF166">
    <property type="entry name" value="2-HYDROXYACYL-COA LYASE 2"/>
    <property type="match status" value="1"/>
</dbReference>
<dbReference type="PANTHER" id="PTHR18968">
    <property type="entry name" value="THIAMINE PYROPHOSPHATE ENZYMES"/>
    <property type="match status" value="1"/>
</dbReference>
<dbReference type="GO" id="GO:0009099">
    <property type="term" value="P:L-valine biosynthetic process"/>
    <property type="evidence" value="ECO:0007669"/>
    <property type="project" value="TreeGrafter"/>
</dbReference>
<comment type="caution">
    <text evidence="8">The sequence shown here is derived from an EMBL/GenBank/DDBJ whole genome shotgun (WGS) entry which is preliminary data.</text>
</comment>
<protein>
    <submittedName>
        <fullName evidence="8">Acetolactate synthase-1/2/3 large subunit</fullName>
    </submittedName>
</protein>
<dbReference type="SMR" id="A0A2A9HGT1"/>
<dbReference type="InterPro" id="IPR012000">
    <property type="entry name" value="Thiamin_PyroP_enz_cen_dom"/>
</dbReference>
<dbReference type="SUPFAM" id="SSF52518">
    <property type="entry name" value="Thiamin diphosphate-binding fold (THDP-binding)"/>
    <property type="match status" value="2"/>
</dbReference>
<reference evidence="8 9" key="1">
    <citation type="submission" date="2017-09" db="EMBL/GenBank/DDBJ databases">
        <title>Sequencing the genomes of two abundant thermophiles in Great Basin hot springs: Thermocrinis jamiesonii and novel Chloroflexi Thermoflexus hugenholtzii.</title>
        <authorList>
            <person name="Hedlund B."/>
        </authorList>
    </citation>
    <scope>NUCLEOTIDE SEQUENCE [LARGE SCALE GENOMIC DNA]</scope>
    <source>
        <strain evidence="8 9">G233</strain>
    </source>
</reference>
<evidence type="ECO:0000259" key="7">
    <source>
        <dbReference type="Pfam" id="PF02776"/>
    </source>
</evidence>
<dbReference type="InterPro" id="IPR029061">
    <property type="entry name" value="THDP-binding"/>
</dbReference>
<evidence type="ECO:0000256" key="4">
    <source>
        <dbReference type="RuleBase" id="RU362132"/>
    </source>
</evidence>
<accession>A0A2A9HGT1</accession>
<dbReference type="GO" id="GO:0009097">
    <property type="term" value="P:isoleucine biosynthetic process"/>
    <property type="evidence" value="ECO:0007669"/>
    <property type="project" value="TreeGrafter"/>
</dbReference>
<dbReference type="InterPro" id="IPR045229">
    <property type="entry name" value="TPP_enz"/>
</dbReference>
<evidence type="ECO:0000313" key="9">
    <source>
        <dbReference type="Proteomes" id="UP000223071"/>
    </source>
</evidence>
<dbReference type="CDD" id="cd02004">
    <property type="entry name" value="TPP_BZL_OCoD_HPCL"/>
    <property type="match status" value="1"/>
</dbReference>
<dbReference type="EMBL" id="PDJQ01000001">
    <property type="protein sequence ID" value="PFG74176.1"/>
    <property type="molecule type" value="Genomic_DNA"/>
</dbReference>